<evidence type="ECO:0000313" key="3">
    <source>
        <dbReference type="Proteomes" id="UP000677413"/>
    </source>
</evidence>
<name>A0A941B4W3_9ACTN</name>
<sequence>MKLSRRATTAAALTGLALAGTLAATTPATAATTSETTAKAAAATYNGACGSGYGVIDSTPVGNSGTVFLTWNAATGKNCAVTIRNTAGAKIYMAVELNALVGHESTPVRDDGQYTSYAGPVYVDGRGYCIEWYGVIGNASGGDSGHCG</sequence>
<evidence type="ECO:0000256" key="1">
    <source>
        <dbReference type="SAM" id="SignalP"/>
    </source>
</evidence>
<evidence type="ECO:0000313" key="2">
    <source>
        <dbReference type="EMBL" id="MBQ0850795.1"/>
    </source>
</evidence>
<protein>
    <submittedName>
        <fullName evidence="2">Spore-associated protein A</fullName>
    </submittedName>
</protein>
<feature type="signal peptide" evidence="1">
    <location>
        <begin position="1"/>
        <end position="30"/>
    </location>
</feature>
<proteinExistence type="predicted"/>
<dbReference type="RefSeq" id="WP_210885090.1">
    <property type="nucleotide sequence ID" value="NZ_JAGPYQ010000001.1"/>
</dbReference>
<dbReference type="AlphaFoldDB" id="A0A941B4W3"/>
<dbReference type="PROSITE" id="PS51318">
    <property type="entry name" value="TAT"/>
    <property type="match status" value="1"/>
</dbReference>
<comment type="caution">
    <text evidence="2">The sequence shown here is derived from an EMBL/GenBank/DDBJ whole genome shotgun (WGS) entry which is preliminary data.</text>
</comment>
<gene>
    <name evidence="2" type="ORF">J8N05_21770</name>
</gene>
<feature type="chain" id="PRO_5037898134" evidence="1">
    <location>
        <begin position="31"/>
        <end position="148"/>
    </location>
</feature>
<keyword evidence="1" id="KW-0732">Signal</keyword>
<dbReference type="Proteomes" id="UP000677413">
    <property type="component" value="Unassembled WGS sequence"/>
</dbReference>
<reference evidence="2 3" key="1">
    <citation type="submission" date="2021-04" db="EMBL/GenBank/DDBJ databases">
        <authorList>
            <person name="Tang X."/>
            <person name="Zhou X."/>
            <person name="Chen X."/>
            <person name="Cernava T."/>
            <person name="Zhang C."/>
        </authorList>
    </citation>
    <scope>NUCLEOTIDE SEQUENCE [LARGE SCALE GENOMIC DNA]</scope>
    <source>
        <strain evidence="2 3">BH-SS-21</strain>
    </source>
</reference>
<organism evidence="2 3">
    <name type="scientific">Streptomyces liliiviolaceus</name>
    <dbReference type="NCBI Taxonomy" id="2823109"/>
    <lineage>
        <taxon>Bacteria</taxon>
        <taxon>Bacillati</taxon>
        <taxon>Actinomycetota</taxon>
        <taxon>Actinomycetes</taxon>
        <taxon>Kitasatosporales</taxon>
        <taxon>Streptomycetaceae</taxon>
        <taxon>Streptomyces</taxon>
    </lineage>
</organism>
<dbReference type="InterPro" id="IPR006311">
    <property type="entry name" value="TAT_signal"/>
</dbReference>
<dbReference type="EMBL" id="JAGPYQ010000001">
    <property type="protein sequence ID" value="MBQ0850795.1"/>
    <property type="molecule type" value="Genomic_DNA"/>
</dbReference>
<accession>A0A941B4W3</accession>
<keyword evidence="3" id="KW-1185">Reference proteome</keyword>